<keyword evidence="2" id="KW-1185">Reference proteome</keyword>
<comment type="caution">
    <text evidence="1">The sequence shown here is derived from an EMBL/GenBank/DDBJ whole genome shotgun (WGS) entry which is preliminary data.</text>
</comment>
<proteinExistence type="predicted"/>
<dbReference type="CDD" id="cd02440">
    <property type="entry name" value="AdoMet_MTases"/>
    <property type="match status" value="1"/>
</dbReference>
<dbReference type="EMBL" id="JARLKZ010000026">
    <property type="protein sequence ID" value="MEC0243703.1"/>
    <property type="molecule type" value="Genomic_DNA"/>
</dbReference>
<sequence length="352" mass="41567">MDVNTRPAVQTRENPYTAAEMEHTELKPNYRVDLRSHTSREYQKFISLNPVNDWSLLSWKDVGKPYEVKSVAHDRKIWEQEHGATMDTHTAWTHFNQSFHQWFIKDVPAEMDKEKDEFFKGLKAFNFRQIREGLGDVVRIHLWNYVHRIQDGVWDPRGKRALFEGLDVQKPRILFLGAAEGYEAMQLAAMYPGAEVVMVDYDEYCLTTRFAEFPEAYPFLGDNPRTNSPQIYYKQDFNIEYVVSDIRKLPYGQEFDIVLSVGLLEHFPDEIKPEVVDWHRRFLKPGGYAIMTTPRNQLKSRLFYQIMADVMNHTYRELMTVQQMGLYIYENGFDIHRHGYIKVHNGVVARLR</sequence>
<dbReference type="Pfam" id="PF13489">
    <property type="entry name" value="Methyltransf_23"/>
    <property type="match status" value="1"/>
</dbReference>
<dbReference type="InterPro" id="IPR029063">
    <property type="entry name" value="SAM-dependent_MTases_sf"/>
</dbReference>
<organism evidence="1 2">
    <name type="scientific">Paenibacillus dokdonensis</name>
    <dbReference type="NCBI Taxonomy" id="2567944"/>
    <lineage>
        <taxon>Bacteria</taxon>
        <taxon>Bacillati</taxon>
        <taxon>Bacillota</taxon>
        <taxon>Bacilli</taxon>
        <taxon>Bacillales</taxon>
        <taxon>Paenibacillaceae</taxon>
        <taxon>Paenibacillus</taxon>
    </lineage>
</organism>
<dbReference type="RefSeq" id="WP_326091423.1">
    <property type="nucleotide sequence ID" value="NZ_JARLKZ010000026.1"/>
</dbReference>
<protein>
    <submittedName>
        <fullName evidence="1">Class I SAM-dependent methyltransferase</fullName>
    </submittedName>
</protein>
<keyword evidence="1" id="KW-0489">Methyltransferase</keyword>
<keyword evidence="1" id="KW-0808">Transferase</keyword>
<evidence type="ECO:0000313" key="2">
    <source>
        <dbReference type="Proteomes" id="UP001344632"/>
    </source>
</evidence>
<dbReference type="Proteomes" id="UP001344632">
    <property type="component" value="Unassembled WGS sequence"/>
</dbReference>
<dbReference type="Gene3D" id="3.40.50.150">
    <property type="entry name" value="Vaccinia Virus protein VP39"/>
    <property type="match status" value="1"/>
</dbReference>
<accession>A0ABU6GWD4</accession>
<reference evidence="1 2" key="1">
    <citation type="submission" date="2023-03" db="EMBL/GenBank/DDBJ databases">
        <title>Bacillus Genome Sequencing.</title>
        <authorList>
            <person name="Dunlap C."/>
        </authorList>
    </citation>
    <scope>NUCLEOTIDE SEQUENCE [LARGE SCALE GENOMIC DNA]</scope>
    <source>
        <strain evidence="1 2">BD-525</strain>
    </source>
</reference>
<name>A0ABU6GWD4_9BACL</name>
<dbReference type="GO" id="GO:0032259">
    <property type="term" value="P:methylation"/>
    <property type="evidence" value="ECO:0007669"/>
    <property type="project" value="UniProtKB-KW"/>
</dbReference>
<evidence type="ECO:0000313" key="1">
    <source>
        <dbReference type="EMBL" id="MEC0243703.1"/>
    </source>
</evidence>
<dbReference type="SUPFAM" id="SSF53335">
    <property type="entry name" value="S-adenosyl-L-methionine-dependent methyltransferases"/>
    <property type="match status" value="1"/>
</dbReference>
<gene>
    <name evidence="1" type="ORF">P4H66_28245</name>
</gene>
<dbReference type="GO" id="GO:0008168">
    <property type="term" value="F:methyltransferase activity"/>
    <property type="evidence" value="ECO:0007669"/>
    <property type="project" value="UniProtKB-KW"/>
</dbReference>